<name>A0ACC1T2X6_9APHY</name>
<sequence>MGAQVLLGRGAGRGGRGSGTPTAATSATGSATGLNIPQHIQTVGVRRPAYGTSGTAIRVVTNHFKVAIPNEMIYHYDVGELTLSVTRIGVLILTLFHFCVAMTPDEQKLPTTATMQVIRRLQEVVAPQIFTPRVVYDGRKNLFSIRELPFPDGAQTFDVTLEDPPQNASQAQVGKGPKVYKVKLTQVARINPEVLSRFINSQQASDNTVLTAITVMYLSTILSPQCVCTYWVHNHPQALNVVIRMQPHLQYPFDKRCFYTAHETKDIGKGIVLWRGYFQSIRPAPGRMLINVDTSTGYMYKSGPLIEVCQDVLKDLSSQTPRWPNRALTEAEGLLLQRFLAGVRVSTITANGTPSQTPKTIKGFSLQGANELRFKSRDGTEVTVADYFKRVRNRPLRYPNVICAEVGNGALIPLEMCKVIQGQIMRKQVPDEKVKDVVEFSTRMPQERLESIRNGLGVLAYGQSEYVRHFGLNVDQGTVEADARLLPLPILRYSGDSKFASRFVHVQEGITVKETDPVVYYANPQGVVATQLLDAGQTVIARHKMRPELLVVILPENSVEIYRAVKHFGDIAVGVPTQCMKASKCAYGSPQYFANVCLKVNVKMGGINAQLHEGASGILNDKYNHTIVMGADVIHPPPGSLDRPSFASLVASIDSGASKYMADCRVQEPRQEIIAGLDEMAKGMLHKYMNDTKVVAGKVSTARRVPKRIIFYRDGVSEGQFQQVLDQELPQIRKACKDLGIAPKIVLIVVGKRHHVRFFPKNPLNTAEADERSRNCLAGTVVDRDITHPTEFDFYLLSHGGRLGTSRPAHYNVLHNDSDISVDALQAASFALCHVYARSTCSVSIPAPVYYADIVCSRAKNHYSPESNLNPDQAETRAGGAGLLEVFKKEFKPVHGGISLLAPWCRLLKLEVQRHMLPSRVSFPSFLFNTHNGIFAPQAAAFESWLRSAFLDKRRSHIVTRSDQVSPPSMCTCTLGSNSKRTSGISPPPTLSCTAPVFHAVIVKSE</sequence>
<evidence type="ECO:0000313" key="1">
    <source>
        <dbReference type="EMBL" id="KAJ3552097.1"/>
    </source>
</evidence>
<accession>A0ACC1T2X6</accession>
<comment type="caution">
    <text evidence="1">The sequence shown here is derived from an EMBL/GenBank/DDBJ whole genome shotgun (WGS) entry which is preliminary data.</text>
</comment>
<evidence type="ECO:0000313" key="2">
    <source>
        <dbReference type="Proteomes" id="UP001148662"/>
    </source>
</evidence>
<reference evidence="1" key="1">
    <citation type="submission" date="2022-07" db="EMBL/GenBank/DDBJ databases">
        <title>Genome Sequence of Phlebia brevispora.</title>
        <authorList>
            <person name="Buettner E."/>
        </authorList>
    </citation>
    <scope>NUCLEOTIDE SEQUENCE</scope>
    <source>
        <strain evidence="1">MPL23</strain>
    </source>
</reference>
<proteinExistence type="predicted"/>
<gene>
    <name evidence="1" type="ORF">NM688_g4337</name>
</gene>
<organism evidence="1 2">
    <name type="scientific">Phlebia brevispora</name>
    <dbReference type="NCBI Taxonomy" id="194682"/>
    <lineage>
        <taxon>Eukaryota</taxon>
        <taxon>Fungi</taxon>
        <taxon>Dikarya</taxon>
        <taxon>Basidiomycota</taxon>
        <taxon>Agaricomycotina</taxon>
        <taxon>Agaricomycetes</taxon>
        <taxon>Polyporales</taxon>
        <taxon>Meruliaceae</taxon>
        <taxon>Phlebia</taxon>
    </lineage>
</organism>
<dbReference type="Proteomes" id="UP001148662">
    <property type="component" value="Unassembled WGS sequence"/>
</dbReference>
<dbReference type="EMBL" id="JANHOG010000707">
    <property type="protein sequence ID" value="KAJ3552097.1"/>
    <property type="molecule type" value="Genomic_DNA"/>
</dbReference>
<protein>
    <submittedName>
        <fullName evidence="1">Uncharacterized protein</fullName>
    </submittedName>
</protein>
<keyword evidence="2" id="KW-1185">Reference proteome</keyword>